<keyword evidence="4" id="KW-1185">Reference proteome</keyword>
<evidence type="ECO:0000313" key="4">
    <source>
        <dbReference type="Proteomes" id="UP000199643"/>
    </source>
</evidence>
<accession>A0A1G8BNS5</accession>
<name>A0A1G8BNS5_9SPHI</name>
<dbReference type="Gene3D" id="3.20.20.80">
    <property type="entry name" value="Glycosidases"/>
    <property type="match status" value="2"/>
</dbReference>
<dbReference type="InterPro" id="IPR006047">
    <property type="entry name" value="GH13_cat_dom"/>
</dbReference>
<dbReference type="SUPFAM" id="SSF51445">
    <property type="entry name" value="(Trans)glycosidases"/>
    <property type="match status" value="1"/>
</dbReference>
<dbReference type="Gene3D" id="2.60.40.1180">
    <property type="entry name" value="Golgi alpha-mannosidase II"/>
    <property type="match status" value="1"/>
</dbReference>
<dbReference type="InterPro" id="IPR017853">
    <property type="entry name" value="GH"/>
</dbReference>
<dbReference type="InterPro" id="IPR013780">
    <property type="entry name" value="Glyco_hydro_b"/>
</dbReference>
<dbReference type="PANTHER" id="PTHR10357:SF205">
    <property type="entry name" value="O-GLYCOSYL HYDROLASE FAMILY 13"/>
    <property type="match status" value="1"/>
</dbReference>
<dbReference type="Proteomes" id="UP000199643">
    <property type="component" value="Unassembled WGS sequence"/>
</dbReference>
<proteinExistence type="predicted"/>
<dbReference type="GO" id="GO:0009313">
    <property type="term" value="P:oligosaccharide catabolic process"/>
    <property type="evidence" value="ECO:0007669"/>
    <property type="project" value="TreeGrafter"/>
</dbReference>
<keyword evidence="1" id="KW-0812">Transmembrane</keyword>
<gene>
    <name evidence="3" type="ORF">SAMN05421827_1227</name>
</gene>
<feature type="transmembrane region" description="Helical" evidence="1">
    <location>
        <begin position="39"/>
        <end position="56"/>
    </location>
</feature>
<dbReference type="STRING" id="405671.SAMN05421827_1227"/>
<dbReference type="AlphaFoldDB" id="A0A1G8BNS5"/>
<keyword evidence="1" id="KW-0472">Membrane</keyword>
<protein>
    <submittedName>
        <fullName evidence="3">Glycosidase</fullName>
    </submittedName>
</protein>
<keyword evidence="1" id="KW-1133">Transmembrane helix</keyword>
<dbReference type="SUPFAM" id="SSF51011">
    <property type="entry name" value="Glycosyl hydrolase domain"/>
    <property type="match status" value="1"/>
</dbReference>
<evidence type="ECO:0000259" key="2">
    <source>
        <dbReference type="SMART" id="SM00642"/>
    </source>
</evidence>
<dbReference type="SMART" id="SM00642">
    <property type="entry name" value="Aamy"/>
    <property type="match status" value="1"/>
</dbReference>
<evidence type="ECO:0000313" key="3">
    <source>
        <dbReference type="EMBL" id="SDH34887.1"/>
    </source>
</evidence>
<keyword evidence="3" id="KW-0378">Hydrolase</keyword>
<organism evidence="3 4">
    <name type="scientific">Pedobacter terrae</name>
    <dbReference type="NCBI Taxonomy" id="405671"/>
    <lineage>
        <taxon>Bacteria</taxon>
        <taxon>Pseudomonadati</taxon>
        <taxon>Bacteroidota</taxon>
        <taxon>Sphingobacteriia</taxon>
        <taxon>Sphingobacteriales</taxon>
        <taxon>Sphingobacteriaceae</taxon>
        <taxon>Pedobacter</taxon>
    </lineage>
</organism>
<sequence length="621" mass="70157">MRKIKGIKAEGSGLKSKTLSNRRCYSAQSLCLSGSNKKWLFILFFIVIILPISSFAQKQRLKMNDKQIVIYQLLPRLFGNKNTTNISYGTIEQNGSGKFNDITDKALDGIKELHVNYIWYTGVLAHASLTDYATYGIKPDDADVVKGRAGSPYAIRDYYDVDPDLAVDIKNRMKEFEALVKRTHAKNLKVLIDFVPNHVARSYHSGAKPKDVIDFGADDDVSKAFSTKNDFYYIPRQALVVPTNGQKTPLSVLQDGKFDENPAKATGNNVFSAQPRYDDWYETIKLNYGVDYQNGEKEYFDPIPPVWLKMRDILIFWTNKGVDGFRCDMAEMVPIAFWNWVIPQVKKSNPDLIFIGEAYNPKVYKQYLDEGKFDYLYDKVGLYDGLKRLIRNEPNADVKDIRFIWQQESAGFGHRMLRFLENHDEERIASAGFAGKAELALPAMVISATLGGGPVMLYFGQDVGEPGKGQEGYGGDDNRTTIFDYWGVPNHQKWMNGGLFDGHKLNAAQQNLRAYYKELLKVTSTSDAVINGKIYEVPVTGNMNKRMYAFIRYSGKQRLLVVANFDRDQTLTAKIEIPEEVLKVKSSSPVTELLTDRKLNIPAGTSIPVNLAPVSAQVIEF</sequence>
<keyword evidence="3" id="KW-0326">Glycosidase</keyword>
<feature type="domain" description="Glycosyl hydrolase family 13 catalytic" evidence="2">
    <location>
        <begin position="72"/>
        <end position="523"/>
    </location>
</feature>
<evidence type="ECO:0000256" key="1">
    <source>
        <dbReference type="SAM" id="Phobius"/>
    </source>
</evidence>
<dbReference type="GO" id="GO:0004556">
    <property type="term" value="F:alpha-amylase activity"/>
    <property type="evidence" value="ECO:0007669"/>
    <property type="project" value="TreeGrafter"/>
</dbReference>
<dbReference type="RefSeq" id="WP_244155715.1">
    <property type="nucleotide sequence ID" value="NZ_FNCH01000022.1"/>
</dbReference>
<dbReference type="EMBL" id="FNCH01000022">
    <property type="protein sequence ID" value="SDH34887.1"/>
    <property type="molecule type" value="Genomic_DNA"/>
</dbReference>
<reference evidence="4" key="1">
    <citation type="submission" date="2016-10" db="EMBL/GenBank/DDBJ databases">
        <authorList>
            <person name="Varghese N."/>
            <person name="Submissions S."/>
        </authorList>
    </citation>
    <scope>NUCLEOTIDE SEQUENCE [LARGE SCALE GENOMIC DNA]</scope>
    <source>
        <strain evidence="4">DSM 17933</strain>
    </source>
</reference>
<dbReference type="Pfam" id="PF00128">
    <property type="entry name" value="Alpha-amylase"/>
    <property type="match status" value="1"/>
</dbReference>
<dbReference type="PANTHER" id="PTHR10357">
    <property type="entry name" value="ALPHA-AMYLASE FAMILY MEMBER"/>
    <property type="match status" value="1"/>
</dbReference>
<dbReference type="CDD" id="cd11349">
    <property type="entry name" value="AmyAc_3"/>
    <property type="match status" value="1"/>
</dbReference>